<evidence type="ECO:0000256" key="1">
    <source>
        <dbReference type="SAM" id="MobiDB-lite"/>
    </source>
</evidence>
<protein>
    <submittedName>
        <fullName evidence="2">(northern house mosquito) hypothetical protein</fullName>
    </submittedName>
</protein>
<organism evidence="2">
    <name type="scientific">Culex pipiens</name>
    <name type="common">House mosquito</name>
    <dbReference type="NCBI Taxonomy" id="7175"/>
    <lineage>
        <taxon>Eukaryota</taxon>
        <taxon>Metazoa</taxon>
        <taxon>Ecdysozoa</taxon>
        <taxon>Arthropoda</taxon>
        <taxon>Hexapoda</taxon>
        <taxon>Insecta</taxon>
        <taxon>Pterygota</taxon>
        <taxon>Neoptera</taxon>
        <taxon>Endopterygota</taxon>
        <taxon>Diptera</taxon>
        <taxon>Nematocera</taxon>
        <taxon>Culicoidea</taxon>
        <taxon>Culicidae</taxon>
        <taxon>Culicinae</taxon>
        <taxon>Culicini</taxon>
        <taxon>Culex</taxon>
        <taxon>Culex</taxon>
    </lineage>
</organism>
<name>A0A8D8AL84_CULPI</name>
<evidence type="ECO:0000313" key="2">
    <source>
        <dbReference type="EMBL" id="CAG6457645.1"/>
    </source>
</evidence>
<feature type="region of interest" description="Disordered" evidence="1">
    <location>
        <begin position="1"/>
        <end position="26"/>
    </location>
</feature>
<dbReference type="EMBL" id="HBUE01033076">
    <property type="protein sequence ID" value="CAG6457645.1"/>
    <property type="molecule type" value="Transcribed_RNA"/>
</dbReference>
<feature type="region of interest" description="Disordered" evidence="1">
    <location>
        <begin position="42"/>
        <end position="85"/>
    </location>
</feature>
<proteinExistence type="predicted"/>
<sequence>MPQTSIAGGPSGKATREMNFNKQDSRSVLQVLSDQQLIEKLKRINSEDSSDNDDGDVSIGSSQGNESPGIHVASGGGGGGVGAGVAALSHSQENLVAGGGLPNEISAPYEVPQFPIEQIENKLQLQRQLNAK</sequence>
<feature type="compositionally biased region" description="Gly residues" evidence="1">
    <location>
        <begin position="74"/>
        <end position="83"/>
    </location>
</feature>
<accession>A0A8D8AL84</accession>
<dbReference type="AlphaFoldDB" id="A0A8D8AL84"/>
<reference evidence="2" key="1">
    <citation type="submission" date="2021-05" db="EMBL/GenBank/DDBJ databases">
        <authorList>
            <person name="Alioto T."/>
            <person name="Alioto T."/>
            <person name="Gomez Garrido J."/>
        </authorList>
    </citation>
    <scope>NUCLEOTIDE SEQUENCE</scope>
</reference>